<gene>
    <name evidence="2" type="ORF">F3Y22_tig00112249pilonHSYRG00298</name>
</gene>
<keyword evidence="3" id="KW-1185">Reference proteome</keyword>
<name>A0A6A2YAV5_HIBSY</name>
<dbReference type="Proteomes" id="UP000436088">
    <property type="component" value="Unassembled WGS sequence"/>
</dbReference>
<evidence type="ECO:0000313" key="2">
    <source>
        <dbReference type="EMBL" id="KAE8669337.1"/>
    </source>
</evidence>
<organism evidence="2 3">
    <name type="scientific">Hibiscus syriacus</name>
    <name type="common">Rose of Sharon</name>
    <dbReference type="NCBI Taxonomy" id="106335"/>
    <lineage>
        <taxon>Eukaryota</taxon>
        <taxon>Viridiplantae</taxon>
        <taxon>Streptophyta</taxon>
        <taxon>Embryophyta</taxon>
        <taxon>Tracheophyta</taxon>
        <taxon>Spermatophyta</taxon>
        <taxon>Magnoliopsida</taxon>
        <taxon>eudicotyledons</taxon>
        <taxon>Gunneridae</taxon>
        <taxon>Pentapetalae</taxon>
        <taxon>rosids</taxon>
        <taxon>malvids</taxon>
        <taxon>Malvales</taxon>
        <taxon>Malvaceae</taxon>
        <taxon>Malvoideae</taxon>
        <taxon>Hibiscus</taxon>
    </lineage>
</organism>
<proteinExistence type="predicted"/>
<reference evidence="2" key="1">
    <citation type="submission" date="2019-09" db="EMBL/GenBank/DDBJ databases">
        <title>Draft genome information of white flower Hibiscus syriacus.</title>
        <authorList>
            <person name="Kim Y.-M."/>
        </authorList>
    </citation>
    <scope>NUCLEOTIDE SEQUENCE [LARGE SCALE GENOMIC DNA]</scope>
    <source>
        <strain evidence="2">YM2019G1</strain>
    </source>
</reference>
<dbReference type="AlphaFoldDB" id="A0A6A2YAV5"/>
<evidence type="ECO:0000256" key="1">
    <source>
        <dbReference type="SAM" id="MobiDB-lite"/>
    </source>
</evidence>
<sequence>MMAMVDMVQEDQNYEEASFQFYIRPLPLIKNEEKHIKEMLTLWNPITIQLQKQAQGDQSGTMQKQQEGDQTGTGTQGIDHVVAGTSIHVVGPDDLAFNGEIDFTTIAAVLVNGVHHEGDQIMVCGYGLQGIL</sequence>
<feature type="compositionally biased region" description="Low complexity" evidence="1">
    <location>
        <begin position="68"/>
        <end position="77"/>
    </location>
</feature>
<protein>
    <submittedName>
        <fullName evidence="2">Uncharacterized protein</fullName>
    </submittedName>
</protein>
<accession>A0A6A2YAV5</accession>
<dbReference type="EMBL" id="VEPZ02001530">
    <property type="protein sequence ID" value="KAE8669337.1"/>
    <property type="molecule type" value="Genomic_DNA"/>
</dbReference>
<feature type="region of interest" description="Disordered" evidence="1">
    <location>
        <begin position="54"/>
        <end position="77"/>
    </location>
</feature>
<comment type="caution">
    <text evidence="2">The sequence shown here is derived from an EMBL/GenBank/DDBJ whole genome shotgun (WGS) entry which is preliminary data.</text>
</comment>
<feature type="compositionally biased region" description="Polar residues" evidence="1">
    <location>
        <begin position="54"/>
        <end position="64"/>
    </location>
</feature>
<evidence type="ECO:0000313" key="3">
    <source>
        <dbReference type="Proteomes" id="UP000436088"/>
    </source>
</evidence>